<dbReference type="EMBL" id="QZWG01000004">
    <property type="protein sequence ID" value="RZC14640.1"/>
    <property type="molecule type" value="Genomic_DNA"/>
</dbReference>
<keyword evidence="11" id="KW-1185">Reference proteome</keyword>
<dbReference type="EC" id="3.1.3.16" evidence="10"/>
<evidence type="ECO:0000256" key="3">
    <source>
        <dbReference type="ARBA" id="ARBA00022670"/>
    </source>
</evidence>
<evidence type="ECO:0000259" key="9">
    <source>
        <dbReference type="Pfam" id="PF17766"/>
    </source>
</evidence>
<feature type="domain" description="Subtilisin-like protease fibronectin type-III" evidence="9">
    <location>
        <begin position="870"/>
        <end position="926"/>
    </location>
</feature>
<dbReference type="GO" id="GO:0004252">
    <property type="term" value="F:serine-type endopeptidase activity"/>
    <property type="evidence" value="ECO:0007669"/>
    <property type="project" value="InterPro"/>
</dbReference>
<dbReference type="Pfam" id="PF04258">
    <property type="entry name" value="Peptidase_A22B"/>
    <property type="match status" value="1"/>
</dbReference>
<dbReference type="GO" id="GO:0016020">
    <property type="term" value="C:membrane"/>
    <property type="evidence" value="ECO:0007669"/>
    <property type="project" value="InterPro"/>
</dbReference>
<dbReference type="PANTHER" id="PTHR10795">
    <property type="entry name" value="PROPROTEIN CONVERTASE SUBTILISIN/KEXIN"/>
    <property type="match status" value="1"/>
</dbReference>
<dbReference type="InterPro" id="IPR023828">
    <property type="entry name" value="Peptidase_S8_Ser-AS"/>
</dbReference>
<dbReference type="InterPro" id="IPR036457">
    <property type="entry name" value="PPM-type-like_dom_sf"/>
</dbReference>
<organism evidence="10 11">
    <name type="scientific">Glycine soja</name>
    <name type="common">Wild soybean</name>
    <dbReference type="NCBI Taxonomy" id="3848"/>
    <lineage>
        <taxon>Eukaryota</taxon>
        <taxon>Viridiplantae</taxon>
        <taxon>Streptophyta</taxon>
        <taxon>Embryophyta</taxon>
        <taxon>Tracheophyta</taxon>
        <taxon>Spermatophyta</taxon>
        <taxon>Magnoliopsida</taxon>
        <taxon>eudicotyledons</taxon>
        <taxon>Gunneridae</taxon>
        <taxon>Pentapetalae</taxon>
        <taxon>rosids</taxon>
        <taxon>fabids</taxon>
        <taxon>Fabales</taxon>
        <taxon>Fabaceae</taxon>
        <taxon>Papilionoideae</taxon>
        <taxon>50 kb inversion clade</taxon>
        <taxon>NPAAA clade</taxon>
        <taxon>indigoferoid/millettioid clade</taxon>
        <taxon>Phaseoleae</taxon>
        <taxon>Glycine</taxon>
        <taxon>Glycine subgen. Soja</taxon>
    </lineage>
</organism>
<keyword evidence="7" id="KW-0472">Membrane</keyword>
<feature type="transmembrane region" description="Helical" evidence="7">
    <location>
        <begin position="468"/>
        <end position="486"/>
    </location>
</feature>
<feature type="domain" description="Peptidase S8/S53" evidence="8">
    <location>
        <begin position="711"/>
        <end position="809"/>
    </location>
</feature>
<dbReference type="Gene3D" id="3.40.50.200">
    <property type="entry name" value="Peptidase S8/S53 domain"/>
    <property type="match status" value="2"/>
</dbReference>
<accession>A0A445KUZ2</accession>
<dbReference type="SUPFAM" id="SSF52743">
    <property type="entry name" value="Subtilisin-like"/>
    <property type="match status" value="1"/>
</dbReference>
<dbReference type="InterPro" id="IPR041469">
    <property type="entry name" value="Subtilisin-like_FN3"/>
</dbReference>
<keyword evidence="6" id="KW-0720">Serine protease</keyword>
<dbReference type="AlphaFoldDB" id="A0A445KUZ2"/>
<dbReference type="GO" id="GO:0004722">
    <property type="term" value="F:protein serine/threonine phosphatase activity"/>
    <property type="evidence" value="ECO:0007669"/>
    <property type="project" value="UniProtKB-EC"/>
</dbReference>
<dbReference type="PROSITE" id="PS00138">
    <property type="entry name" value="SUBTILASE_SER"/>
    <property type="match status" value="1"/>
</dbReference>
<dbReference type="Gene3D" id="3.60.40.10">
    <property type="entry name" value="PPM-type phosphatase domain"/>
    <property type="match status" value="1"/>
</dbReference>
<reference evidence="10 11" key="1">
    <citation type="submission" date="2018-09" db="EMBL/GenBank/DDBJ databases">
        <title>A high-quality reference genome of wild soybean provides a powerful tool to mine soybean genomes.</title>
        <authorList>
            <person name="Xie M."/>
            <person name="Chung C.Y.L."/>
            <person name="Li M.-W."/>
            <person name="Wong F.-L."/>
            <person name="Chan T.-F."/>
            <person name="Lam H.-M."/>
        </authorList>
    </citation>
    <scope>NUCLEOTIDE SEQUENCE [LARGE SCALE GENOMIC DNA]</scope>
    <source>
        <strain evidence="11">cv. W05</strain>
        <tissue evidence="10">Hypocotyl of etiolated seedlings</tissue>
    </source>
</reference>
<dbReference type="Pfam" id="PF17766">
    <property type="entry name" value="fn3_6"/>
    <property type="match status" value="1"/>
</dbReference>
<dbReference type="InterPro" id="IPR000222">
    <property type="entry name" value="PP2C_BS"/>
</dbReference>
<evidence type="ECO:0000313" key="11">
    <source>
        <dbReference type="Proteomes" id="UP000289340"/>
    </source>
</evidence>
<keyword evidence="7" id="KW-0812">Transmembrane</keyword>
<dbReference type="InterPro" id="IPR036852">
    <property type="entry name" value="Peptidase_S8/S53_dom_sf"/>
</dbReference>
<feature type="transmembrane region" description="Helical" evidence="7">
    <location>
        <begin position="521"/>
        <end position="541"/>
    </location>
</feature>
<evidence type="ECO:0000256" key="2">
    <source>
        <dbReference type="ARBA" id="ARBA00011073"/>
    </source>
</evidence>
<name>A0A445KUZ2_GLYSO</name>
<comment type="similarity">
    <text evidence="2">Belongs to the peptidase S8 family.</text>
</comment>
<comment type="caution">
    <text evidence="10">The sequence shown here is derived from an EMBL/GenBank/DDBJ whole genome shotgun (WGS) entry which is preliminary data.</text>
</comment>
<comment type="subcellular location">
    <subcellularLocation>
        <location evidence="1">Secreted</location>
    </subcellularLocation>
</comment>
<dbReference type="GO" id="GO:0042500">
    <property type="term" value="F:aspartic endopeptidase activity, intramembrane cleaving"/>
    <property type="evidence" value="ECO:0007669"/>
    <property type="project" value="InterPro"/>
</dbReference>
<dbReference type="SUPFAM" id="SSF81606">
    <property type="entry name" value="PP2C-like"/>
    <property type="match status" value="1"/>
</dbReference>
<evidence type="ECO:0000256" key="6">
    <source>
        <dbReference type="ARBA" id="ARBA00022825"/>
    </source>
</evidence>
<dbReference type="GO" id="GO:0006508">
    <property type="term" value="P:proteolysis"/>
    <property type="evidence" value="ECO:0007669"/>
    <property type="project" value="UniProtKB-KW"/>
</dbReference>
<protein>
    <submittedName>
        <fullName evidence="10">Signal peptide peptidase-like 2</fullName>
        <ecNumber evidence="10">3.1.3.16</ecNumber>
    </submittedName>
</protein>
<feature type="transmembrane region" description="Helical" evidence="7">
    <location>
        <begin position="547"/>
        <end position="572"/>
    </location>
</feature>
<sequence length="929" mass="101024">MGAADSSNASLKNEHAQILNSVLKRHCMTSKDFNSSNCNRKLIGARVYPDHPDAKNDDNDKTPRDWNGRGGSCLGSAILAAFDDAINYGVDELSLSLGPFGGIQTDLTTDPISIGAVHAVERSIVAVCAARNDGQPSTVVNDAPWILTVAASIIDRDLQSNVVLGNNQVIKVLQLISSLLIVDSYEIQGRAIHFSPLSNSPEYPMIYGESAARANITYLIDASNPVGTILATVIVLDYKPAPRVVFFFIKRAFIAYKQCSQDSCHHWKKKVPGVGEPRVRVSETCGMFHAFVSLIARGWKLFEHSDDAGNAAAATGRECKDGLLWFHDIGKFAAGDSSMVVVQANQVLEDQSQIESGGFSTFIGIYDGHGGPDCSCYVCDNLFRNLQELYKMVCEPDETDLNICIPAVMLPLDAGTRLEKMLATTSSGELPCACFVDLGGKLSKKKIRFAVSVQLYSPLRPAVDVAEVFLWMMAVLTILCASYWSAWTTREAAIEHDKLLKDASDELPNTKYASVSGVVNMNVKATVLFVVFASCFLFMLYKLMSSWFIDVLVVLFCIGGIEGLQTCLVALLSRRASPGAAVKLCLGDLLVMGSNPETASLHMQGWFKHAGESYIKVPFLGAISYLTLAVSPFCITFSILWAVYRNESFAWIGQDILGIALIITCRFRDPSNEVYFCIVYSAKGKQIVVFLDYDGTLSPIVVDPDKAFMTRKPDIAAPGVDIIAAWIANDTSEVWKGRKPSLYNIISGTSMATPHVSGLACSVKTQNPTWSASAIKSAIMTSAIQNDNLKAPITTDSGSIATPYDYGAGTITTSEPLQPGQLVYETNTVDYLNYLCYIGLNSTTIKVISGTAPDNFHCPKDSSSDLISSINYTSIAVNFTGKANVVVSRTITNVGEEDETVYFPVVEAPSEVIVTRFPYNLQFTRSIKK</sequence>
<proteinExistence type="inferred from homology"/>
<dbReference type="InterPro" id="IPR045051">
    <property type="entry name" value="SBT"/>
</dbReference>
<evidence type="ECO:0000256" key="7">
    <source>
        <dbReference type="SAM" id="Phobius"/>
    </source>
</evidence>
<evidence type="ECO:0000256" key="1">
    <source>
        <dbReference type="ARBA" id="ARBA00004613"/>
    </source>
</evidence>
<dbReference type="InterPro" id="IPR000209">
    <property type="entry name" value="Peptidase_S8/S53_dom"/>
</dbReference>
<evidence type="ECO:0000256" key="4">
    <source>
        <dbReference type="ARBA" id="ARBA00022729"/>
    </source>
</evidence>
<dbReference type="Gene3D" id="2.60.40.2310">
    <property type="match status" value="1"/>
</dbReference>
<evidence type="ECO:0000259" key="8">
    <source>
        <dbReference type="Pfam" id="PF00082"/>
    </source>
</evidence>
<dbReference type="GO" id="GO:0043169">
    <property type="term" value="F:cation binding"/>
    <property type="evidence" value="ECO:0007669"/>
    <property type="project" value="InterPro"/>
</dbReference>
<keyword evidence="3" id="KW-0645">Protease</keyword>
<dbReference type="InterPro" id="IPR007369">
    <property type="entry name" value="Peptidase_A22B_SPP"/>
</dbReference>
<keyword evidence="4" id="KW-0732">Signal</keyword>
<keyword evidence="5 10" id="KW-0378">Hydrolase</keyword>
<feature type="transmembrane region" description="Helical" evidence="7">
    <location>
        <begin position="617"/>
        <end position="643"/>
    </location>
</feature>
<dbReference type="Pfam" id="PF00082">
    <property type="entry name" value="Peptidase_S8"/>
    <property type="match status" value="1"/>
</dbReference>
<keyword evidence="7" id="KW-1133">Transmembrane helix</keyword>
<dbReference type="GO" id="GO:0005576">
    <property type="term" value="C:extracellular region"/>
    <property type="evidence" value="ECO:0007669"/>
    <property type="project" value="UniProtKB-SubCell"/>
</dbReference>
<gene>
    <name evidence="10" type="ORF">D0Y65_008542</name>
</gene>
<evidence type="ECO:0000256" key="5">
    <source>
        <dbReference type="ARBA" id="ARBA00022801"/>
    </source>
</evidence>
<dbReference type="PROSITE" id="PS01032">
    <property type="entry name" value="PPM_1"/>
    <property type="match status" value="1"/>
</dbReference>
<evidence type="ECO:0000313" key="10">
    <source>
        <dbReference type="EMBL" id="RZC14640.1"/>
    </source>
</evidence>
<dbReference type="Proteomes" id="UP000289340">
    <property type="component" value="Chromosome 4"/>
</dbReference>